<dbReference type="STRING" id="1284197.S8A706"/>
<dbReference type="OMA" id="CLAYINI"/>
<dbReference type="OrthoDB" id="5350396at2759"/>
<evidence type="ECO:0000313" key="3">
    <source>
        <dbReference type="Proteomes" id="UP000015100"/>
    </source>
</evidence>
<evidence type="ECO:0000313" key="2">
    <source>
        <dbReference type="EMBL" id="EPS36896.1"/>
    </source>
</evidence>
<proteinExistence type="predicted"/>
<dbReference type="HOGENOM" id="CLU_481476_0_0_1"/>
<organism evidence="2 3">
    <name type="scientific">Dactylellina haptotyla (strain CBS 200.50)</name>
    <name type="common">Nematode-trapping fungus</name>
    <name type="synonym">Monacrosporium haptotylum</name>
    <dbReference type="NCBI Taxonomy" id="1284197"/>
    <lineage>
        <taxon>Eukaryota</taxon>
        <taxon>Fungi</taxon>
        <taxon>Dikarya</taxon>
        <taxon>Ascomycota</taxon>
        <taxon>Pezizomycotina</taxon>
        <taxon>Orbiliomycetes</taxon>
        <taxon>Orbiliales</taxon>
        <taxon>Orbiliaceae</taxon>
        <taxon>Dactylellina</taxon>
    </lineage>
</organism>
<dbReference type="Proteomes" id="UP000015100">
    <property type="component" value="Unassembled WGS sequence"/>
</dbReference>
<keyword evidence="3" id="KW-1185">Reference proteome</keyword>
<feature type="compositionally biased region" description="Basic residues" evidence="1">
    <location>
        <begin position="1"/>
        <end position="10"/>
    </location>
</feature>
<gene>
    <name evidence="2" type="ORF">H072_9475</name>
</gene>
<accession>S8A706</accession>
<reference evidence="2 3" key="1">
    <citation type="journal article" date="2013" name="PLoS Genet.">
        <title>Genomic mechanisms accounting for the adaptation to parasitism in nematode-trapping fungi.</title>
        <authorList>
            <person name="Meerupati T."/>
            <person name="Andersson K.M."/>
            <person name="Friman E."/>
            <person name="Kumar D."/>
            <person name="Tunlid A."/>
            <person name="Ahren D."/>
        </authorList>
    </citation>
    <scope>NUCLEOTIDE SEQUENCE [LARGE SCALE GENOMIC DNA]</scope>
    <source>
        <strain evidence="2 3">CBS 200.50</strain>
    </source>
</reference>
<name>S8A706_DACHA</name>
<dbReference type="EMBL" id="AQGS01000814">
    <property type="protein sequence ID" value="EPS36896.1"/>
    <property type="molecule type" value="Genomic_DNA"/>
</dbReference>
<protein>
    <submittedName>
        <fullName evidence="2">Uncharacterized protein</fullName>
    </submittedName>
</protein>
<dbReference type="AlphaFoldDB" id="S8A706"/>
<sequence>MESRRPKRRPPPPPQSPGSDISADSSEDDVISFLKSASMPSTRGLEYAKPKLTMTDILELTRRNKTTDLEIRRAQLLLEATVSPPSGCTVSKDQSIDYLKAARNNNNNTNNPSFLKFLKPTSKCEAHTNRWQFFDKKRRVAVANADRVARSPLTDIWFSITTNCGSSACNRPINSKRVPSVVHNSRTSSLRTGFQDDSEVRDILVSGVIADLFKRSSLELEPEIQDHILNELCTQEDEDLCLAYINIATALQDQFCNILSKDRIMQIFKMLGGSDHALNLEAPLYMEINEYETKGNGRVPFIPSWRNVSFALKLLERIAPGLKPEQLRTIWNLVIRLALDEGGARERSFHVQLTDLVEILIEQIESKDSGFLEVILTDMKVSIKDRALQIKVLDSIPTTSVSSHTLRRRLSLVFFSGNPSYLRGGFEESALMTEVLTMLLSADIKIPQGESHAKVQNMVDIVNIAIDDPPWSMMGSIALSNKEFEPPLEHLIACLRQAKESIQEGNDLNIEKSDAKDSFSKLILRLECMRSKSKVSQTLMEKYFRPATIRQRRVVLSIVVLDRDVT</sequence>
<evidence type="ECO:0000256" key="1">
    <source>
        <dbReference type="SAM" id="MobiDB-lite"/>
    </source>
</evidence>
<comment type="caution">
    <text evidence="2">The sequence shown here is derived from an EMBL/GenBank/DDBJ whole genome shotgun (WGS) entry which is preliminary data.</text>
</comment>
<reference evidence="3" key="2">
    <citation type="submission" date="2013-04" db="EMBL/GenBank/DDBJ databases">
        <title>Genomic mechanisms accounting for the adaptation to parasitism in nematode-trapping fungi.</title>
        <authorList>
            <person name="Ahren D.G."/>
        </authorList>
    </citation>
    <scope>NUCLEOTIDE SEQUENCE [LARGE SCALE GENOMIC DNA]</scope>
    <source>
        <strain evidence="3">CBS 200.50</strain>
    </source>
</reference>
<feature type="region of interest" description="Disordered" evidence="1">
    <location>
        <begin position="1"/>
        <end position="29"/>
    </location>
</feature>